<proteinExistence type="predicted"/>
<accession>A0ACC2M386</accession>
<comment type="caution">
    <text evidence="1">The sequence shown here is derived from an EMBL/GenBank/DDBJ whole genome shotgun (WGS) entry which is preliminary data.</text>
</comment>
<protein>
    <submittedName>
        <fullName evidence="1">Uncharacterized protein</fullName>
    </submittedName>
</protein>
<keyword evidence="2" id="KW-1185">Reference proteome</keyword>
<evidence type="ECO:0000313" key="2">
    <source>
        <dbReference type="Proteomes" id="UP001234297"/>
    </source>
</evidence>
<reference evidence="1 2" key="1">
    <citation type="journal article" date="2022" name="Hortic Res">
        <title>A haplotype resolved chromosomal level avocado genome allows analysis of novel avocado genes.</title>
        <authorList>
            <person name="Nath O."/>
            <person name="Fletcher S.J."/>
            <person name="Hayward A."/>
            <person name="Shaw L.M."/>
            <person name="Masouleh A.K."/>
            <person name="Furtado A."/>
            <person name="Henry R.J."/>
            <person name="Mitter N."/>
        </authorList>
    </citation>
    <scope>NUCLEOTIDE SEQUENCE [LARGE SCALE GENOMIC DNA]</scope>
    <source>
        <strain evidence="2">cv. Hass</strain>
    </source>
</reference>
<dbReference type="Proteomes" id="UP001234297">
    <property type="component" value="Chromosome 5"/>
</dbReference>
<name>A0ACC2M386_PERAE</name>
<sequence>MVAIPARQRIDSGDGASTSCFTSELAETSATAAEAETSSRLGRLVIESLSSEEEEEEKEMQRRRPRVMVANLAARVFGDRAPHALLPADAAALGLTSIAAADAVAPFAADAAAPTPTSPPSSAEMSNWDRKASGCPH</sequence>
<gene>
    <name evidence="1" type="ORF">MRB53_016775</name>
</gene>
<evidence type="ECO:0000313" key="1">
    <source>
        <dbReference type="EMBL" id="KAJ8640081.1"/>
    </source>
</evidence>
<organism evidence="1 2">
    <name type="scientific">Persea americana</name>
    <name type="common">Avocado</name>
    <dbReference type="NCBI Taxonomy" id="3435"/>
    <lineage>
        <taxon>Eukaryota</taxon>
        <taxon>Viridiplantae</taxon>
        <taxon>Streptophyta</taxon>
        <taxon>Embryophyta</taxon>
        <taxon>Tracheophyta</taxon>
        <taxon>Spermatophyta</taxon>
        <taxon>Magnoliopsida</taxon>
        <taxon>Magnoliidae</taxon>
        <taxon>Laurales</taxon>
        <taxon>Lauraceae</taxon>
        <taxon>Persea</taxon>
    </lineage>
</organism>
<dbReference type="EMBL" id="CM056813">
    <property type="protein sequence ID" value="KAJ8640081.1"/>
    <property type="molecule type" value="Genomic_DNA"/>
</dbReference>